<protein>
    <recommendedName>
        <fullName evidence="4">Secreted protein</fullName>
    </recommendedName>
</protein>
<name>A0A1V9X6G1_9ACAR</name>
<dbReference type="InParanoid" id="A0A1V9X6G1"/>
<accession>A0A1V9X6G1</accession>
<evidence type="ECO:0000256" key="1">
    <source>
        <dbReference type="SAM" id="SignalP"/>
    </source>
</evidence>
<dbReference type="AlphaFoldDB" id="A0A1V9X6G1"/>
<dbReference type="Proteomes" id="UP000192247">
    <property type="component" value="Unassembled WGS sequence"/>
</dbReference>
<evidence type="ECO:0000313" key="3">
    <source>
        <dbReference type="Proteomes" id="UP000192247"/>
    </source>
</evidence>
<reference evidence="2 3" key="1">
    <citation type="journal article" date="2017" name="Gigascience">
        <title>Draft genome of the honey bee ectoparasitic mite, Tropilaelaps mercedesae, is shaped by the parasitic life history.</title>
        <authorList>
            <person name="Dong X."/>
            <person name="Armstrong S.D."/>
            <person name="Xia D."/>
            <person name="Makepeace B.L."/>
            <person name="Darby A.C."/>
            <person name="Kadowaki T."/>
        </authorList>
    </citation>
    <scope>NUCLEOTIDE SEQUENCE [LARGE SCALE GENOMIC DNA]</scope>
    <source>
        <strain evidence="2">Wuxi-XJTLU</strain>
    </source>
</reference>
<keyword evidence="3" id="KW-1185">Reference proteome</keyword>
<evidence type="ECO:0000313" key="2">
    <source>
        <dbReference type="EMBL" id="OQR69180.1"/>
    </source>
</evidence>
<dbReference type="OrthoDB" id="6491172at2759"/>
<keyword evidence="1" id="KW-0732">Signal</keyword>
<comment type="caution">
    <text evidence="2">The sequence shown here is derived from an EMBL/GenBank/DDBJ whole genome shotgun (WGS) entry which is preliminary data.</text>
</comment>
<dbReference type="EMBL" id="MNPL01021913">
    <property type="protein sequence ID" value="OQR69180.1"/>
    <property type="molecule type" value="Genomic_DNA"/>
</dbReference>
<feature type="signal peptide" evidence="1">
    <location>
        <begin position="1"/>
        <end position="21"/>
    </location>
</feature>
<sequence>MLAAILATVVVALVRLSACVASPNPSPNWSPRTTYRPTRDWRSSSTWGYSTKAWDRGFSTRKWSYPTQLPTRQWDPYHNHGYEQGQVVRYPDGQIVQYGSRSSSHTNGYPYMQTPVIHYQHGVVPTQSWKKTPECKSEQMERCFRECEERKIHSFTCRPQFGVAFTCSCSVTIYIPNVAV</sequence>
<evidence type="ECO:0008006" key="4">
    <source>
        <dbReference type="Google" id="ProtNLM"/>
    </source>
</evidence>
<gene>
    <name evidence="2" type="ORF">BIW11_12419</name>
</gene>
<proteinExistence type="predicted"/>
<organism evidence="2 3">
    <name type="scientific">Tropilaelaps mercedesae</name>
    <dbReference type="NCBI Taxonomy" id="418985"/>
    <lineage>
        <taxon>Eukaryota</taxon>
        <taxon>Metazoa</taxon>
        <taxon>Ecdysozoa</taxon>
        <taxon>Arthropoda</taxon>
        <taxon>Chelicerata</taxon>
        <taxon>Arachnida</taxon>
        <taxon>Acari</taxon>
        <taxon>Parasitiformes</taxon>
        <taxon>Mesostigmata</taxon>
        <taxon>Gamasina</taxon>
        <taxon>Dermanyssoidea</taxon>
        <taxon>Laelapidae</taxon>
        <taxon>Tropilaelaps</taxon>
    </lineage>
</organism>
<feature type="chain" id="PRO_5012190231" description="Secreted protein" evidence="1">
    <location>
        <begin position="22"/>
        <end position="180"/>
    </location>
</feature>